<evidence type="ECO:0000313" key="2">
    <source>
        <dbReference type="EMBL" id="KAK7556852.1"/>
    </source>
</evidence>
<sequence length="75" mass="8900">MLGSSALIYQRIWLSCLPLLCESLRYQRENVHYRTIGAGFWQTGKKKNVGLLGWKRNMHRRRNHLTRRRCVADGE</sequence>
<accession>A0ABR1MQZ0</accession>
<dbReference type="Proteomes" id="UP001365128">
    <property type="component" value="Unassembled WGS sequence"/>
</dbReference>
<evidence type="ECO:0008006" key="4">
    <source>
        <dbReference type="Google" id="ProtNLM"/>
    </source>
</evidence>
<keyword evidence="3" id="KW-1185">Reference proteome</keyword>
<keyword evidence="1" id="KW-0732">Signal</keyword>
<dbReference type="EMBL" id="JBBPDW010000001">
    <property type="protein sequence ID" value="KAK7556852.1"/>
    <property type="molecule type" value="Genomic_DNA"/>
</dbReference>
<proteinExistence type="predicted"/>
<reference evidence="2 3" key="1">
    <citation type="submission" date="2024-04" db="EMBL/GenBank/DDBJ databases">
        <title>Phyllosticta paracitricarpa is synonymous to the EU quarantine fungus P. citricarpa based on phylogenomic analyses.</title>
        <authorList>
            <consortium name="Lawrence Berkeley National Laboratory"/>
            <person name="Van Ingen-Buijs V.A."/>
            <person name="Van Westerhoven A.C."/>
            <person name="Haridas S."/>
            <person name="Skiadas P."/>
            <person name="Martin F."/>
            <person name="Groenewald J.Z."/>
            <person name="Crous P.W."/>
            <person name="Seidl M.F."/>
        </authorList>
    </citation>
    <scope>NUCLEOTIDE SEQUENCE [LARGE SCALE GENOMIC DNA]</scope>
    <source>
        <strain evidence="2 3">CBS 122670</strain>
    </source>
</reference>
<gene>
    <name evidence="2" type="ORF">IWX46DRAFT_20440</name>
</gene>
<comment type="caution">
    <text evidence="2">The sequence shown here is derived from an EMBL/GenBank/DDBJ whole genome shotgun (WGS) entry which is preliminary data.</text>
</comment>
<feature type="signal peptide" evidence="1">
    <location>
        <begin position="1"/>
        <end position="23"/>
    </location>
</feature>
<name>A0ABR1MQZ0_9PEZI</name>
<evidence type="ECO:0000313" key="3">
    <source>
        <dbReference type="Proteomes" id="UP001365128"/>
    </source>
</evidence>
<feature type="chain" id="PRO_5045557716" description="Secreted protein" evidence="1">
    <location>
        <begin position="24"/>
        <end position="75"/>
    </location>
</feature>
<evidence type="ECO:0000256" key="1">
    <source>
        <dbReference type="SAM" id="SignalP"/>
    </source>
</evidence>
<organism evidence="2 3">
    <name type="scientific">Phyllosticta citricarpa</name>
    <dbReference type="NCBI Taxonomy" id="55181"/>
    <lineage>
        <taxon>Eukaryota</taxon>
        <taxon>Fungi</taxon>
        <taxon>Dikarya</taxon>
        <taxon>Ascomycota</taxon>
        <taxon>Pezizomycotina</taxon>
        <taxon>Dothideomycetes</taxon>
        <taxon>Dothideomycetes incertae sedis</taxon>
        <taxon>Botryosphaeriales</taxon>
        <taxon>Phyllostictaceae</taxon>
        <taxon>Phyllosticta</taxon>
    </lineage>
</organism>
<protein>
    <recommendedName>
        <fullName evidence="4">Secreted protein</fullName>
    </recommendedName>
</protein>